<comment type="pathway">
    <text evidence="2">Mycotoxin biosynthesis.</text>
</comment>
<dbReference type="Pfam" id="PF00067">
    <property type="entry name" value="p450"/>
    <property type="match status" value="1"/>
</dbReference>
<keyword evidence="8" id="KW-0472">Membrane</keyword>
<dbReference type="InterPro" id="IPR002403">
    <property type="entry name" value="Cyt_P450_E_grp-IV"/>
</dbReference>
<dbReference type="GO" id="GO:0016705">
    <property type="term" value="F:oxidoreductase activity, acting on paired donors, with incorporation or reduction of molecular oxygen"/>
    <property type="evidence" value="ECO:0007669"/>
    <property type="project" value="InterPro"/>
</dbReference>
<keyword evidence="10" id="KW-1185">Reference proteome</keyword>
<organism evidence="9 10">
    <name type="scientific">Periconia digitata</name>
    <dbReference type="NCBI Taxonomy" id="1303443"/>
    <lineage>
        <taxon>Eukaryota</taxon>
        <taxon>Fungi</taxon>
        <taxon>Dikarya</taxon>
        <taxon>Ascomycota</taxon>
        <taxon>Pezizomycotina</taxon>
        <taxon>Dothideomycetes</taxon>
        <taxon>Pleosporomycetidae</taxon>
        <taxon>Pleosporales</taxon>
        <taxon>Massarineae</taxon>
        <taxon>Periconiaceae</taxon>
        <taxon>Periconia</taxon>
    </lineage>
</organism>
<keyword evidence="5" id="KW-0560">Oxidoreductase</keyword>
<evidence type="ECO:0000256" key="4">
    <source>
        <dbReference type="ARBA" id="ARBA00022723"/>
    </source>
</evidence>
<reference evidence="9" key="1">
    <citation type="submission" date="2023-01" db="EMBL/GenBank/DDBJ databases">
        <authorList>
            <person name="Van Ghelder C."/>
            <person name="Rancurel C."/>
        </authorList>
    </citation>
    <scope>NUCLEOTIDE SEQUENCE</scope>
    <source>
        <strain evidence="9">CNCM I-4278</strain>
    </source>
</reference>
<dbReference type="GO" id="GO:0004497">
    <property type="term" value="F:monooxygenase activity"/>
    <property type="evidence" value="ECO:0007669"/>
    <property type="project" value="InterPro"/>
</dbReference>
<protein>
    <recommendedName>
        <fullName evidence="11">Cytochrome P450</fullName>
    </recommendedName>
</protein>
<evidence type="ECO:0000256" key="3">
    <source>
        <dbReference type="ARBA" id="ARBA00010617"/>
    </source>
</evidence>
<dbReference type="OrthoDB" id="1844152at2759"/>
<dbReference type="EMBL" id="CAOQHR010000004">
    <property type="protein sequence ID" value="CAI6333728.1"/>
    <property type="molecule type" value="Genomic_DNA"/>
</dbReference>
<evidence type="ECO:0000256" key="6">
    <source>
        <dbReference type="ARBA" id="ARBA00023004"/>
    </source>
</evidence>
<name>A0A9W4UCB4_9PLEO</name>
<keyword evidence="8" id="KW-1133">Transmembrane helix</keyword>
<keyword evidence="8" id="KW-0812">Transmembrane</keyword>
<dbReference type="AlphaFoldDB" id="A0A9W4UCB4"/>
<dbReference type="PRINTS" id="PR00465">
    <property type="entry name" value="EP450IV"/>
</dbReference>
<comment type="similarity">
    <text evidence="3">Belongs to the cytochrome P450 family.</text>
</comment>
<dbReference type="InterPro" id="IPR036396">
    <property type="entry name" value="Cyt_P450_sf"/>
</dbReference>
<dbReference type="Proteomes" id="UP001152607">
    <property type="component" value="Unassembled WGS sequence"/>
</dbReference>
<keyword evidence="7" id="KW-0349">Heme</keyword>
<dbReference type="PANTHER" id="PTHR46206">
    <property type="entry name" value="CYTOCHROME P450"/>
    <property type="match status" value="1"/>
</dbReference>
<evidence type="ECO:0000313" key="9">
    <source>
        <dbReference type="EMBL" id="CAI6333728.1"/>
    </source>
</evidence>
<evidence type="ECO:0000256" key="2">
    <source>
        <dbReference type="ARBA" id="ARBA00004685"/>
    </source>
</evidence>
<evidence type="ECO:0000256" key="8">
    <source>
        <dbReference type="SAM" id="Phobius"/>
    </source>
</evidence>
<dbReference type="SUPFAM" id="SSF48264">
    <property type="entry name" value="Cytochrome P450"/>
    <property type="match status" value="1"/>
</dbReference>
<evidence type="ECO:0000256" key="1">
    <source>
        <dbReference type="ARBA" id="ARBA00001971"/>
    </source>
</evidence>
<dbReference type="GO" id="GO:0005506">
    <property type="term" value="F:iron ion binding"/>
    <property type="evidence" value="ECO:0007669"/>
    <property type="project" value="InterPro"/>
</dbReference>
<keyword evidence="6 7" id="KW-0408">Iron</keyword>
<gene>
    <name evidence="9" type="ORF">PDIGIT_LOCUS6776</name>
</gene>
<proteinExistence type="inferred from homology"/>
<evidence type="ECO:0008006" key="11">
    <source>
        <dbReference type="Google" id="ProtNLM"/>
    </source>
</evidence>
<dbReference type="Gene3D" id="1.10.630.10">
    <property type="entry name" value="Cytochrome P450"/>
    <property type="match status" value="1"/>
</dbReference>
<keyword evidence="4 7" id="KW-0479">Metal-binding</keyword>
<dbReference type="GO" id="GO:0020037">
    <property type="term" value="F:heme binding"/>
    <property type="evidence" value="ECO:0007669"/>
    <property type="project" value="InterPro"/>
</dbReference>
<sequence>MEYLPDVLENLSHGSPVVYGLLFVTLLAIVGNSYKILRGDAGKYPLAGYSPQHSFPALRARLGWFLDGSKYIDEAFEKYPDQIFRLPSLNRLSLVLPAKYLDEVKDAPERILSNAHSVSEFFVGEWTGMDYTHFDPYNLDAFKAQYISKLPPQVEVAAGEANFAVGKVFSIYEEWTPISLYKHMLPFVLRLTTRTIVGEEICRNTTWVESLIGWETGVAIVSTYLRVVPPFLRGVAYLIPEYYRLLKHKRRMHQVLEPPIKEFLDARKSGNKWSSEEDVKILLENYAQFLPEHEMTPSKLAHRLVGSSFGAFHLTAGVVNNCVLDLATHFEEYAPALRQEIDEVLGDSDNITNALLVKMWKLDSFTKESLRFHPPHLISCNRKVMQPFQLSSGAALPVGSHICFPSQAMSMSDEYLPNARAFDGFRFEKMRLDPTTQDQNGLQFTSASAATMHMGGGRQQCPGRFFGSAVTKICLIKLLRAFDFKLVGEKRPANLMLMDVDAAHPEAEIMIRSRAY</sequence>
<dbReference type="CDD" id="cd11041">
    <property type="entry name" value="CYP503A1-like"/>
    <property type="match status" value="1"/>
</dbReference>
<dbReference type="PANTHER" id="PTHR46206:SF4">
    <property type="entry name" value="P450, PUTATIVE (EUROFUNG)-RELATED"/>
    <property type="match status" value="1"/>
</dbReference>
<feature type="binding site" description="axial binding residue" evidence="7">
    <location>
        <position position="461"/>
    </location>
    <ligand>
        <name>heme</name>
        <dbReference type="ChEBI" id="CHEBI:30413"/>
    </ligand>
    <ligandPart>
        <name>Fe</name>
        <dbReference type="ChEBI" id="CHEBI:18248"/>
    </ligandPart>
</feature>
<evidence type="ECO:0000313" key="10">
    <source>
        <dbReference type="Proteomes" id="UP001152607"/>
    </source>
</evidence>
<feature type="transmembrane region" description="Helical" evidence="8">
    <location>
        <begin position="16"/>
        <end position="34"/>
    </location>
</feature>
<comment type="cofactor">
    <cofactor evidence="1 7">
        <name>heme</name>
        <dbReference type="ChEBI" id="CHEBI:30413"/>
    </cofactor>
</comment>
<comment type="caution">
    <text evidence="9">The sequence shown here is derived from an EMBL/GenBank/DDBJ whole genome shotgun (WGS) entry which is preliminary data.</text>
</comment>
<dbReference type="InterPro" id="IPR001128">
    <property type="entry name" value="Cyt_P450"/>
</dbReference>
<evidence type="ECO:0000256" key="7">
    <source>
        <dbReference type="PIRSR" id="PIRSR602403-1"/>
    </source>
</evidence>
<evidence type="ECO:0000256" key="5">
    <source>
        <dbReference type="ARBA" id="ARBA00023002"/>
    </source>
</evidence>
<accession>A0A9W4UCB4</accession>